<gene>
    <name evidence="1" type="ORF">AMYX_21350</name>
</gene>
<name>A0A7I9VLW4_9BACT</name>
<protein>
    <submittedName>
        <fullName evidence="1">Uncharacterized protein</fullName>
    </submittedName>
</protein>
<dbReference type="AlphaFoldDB" id="A0A7I9VLW4"/>
<accession>A0A7I9VLW4</accession>
<reference evidence="2" key="1">
    <citation type="journal article" date="2020" name="Appl. Environ. Microbiol.">
        <title>Diazotrophic Anaeromyxobacter Isolates from Soils.</title>
        <authorList>
            <person name="Masuda Y."/>
            <person name="Yamanaka H."/>
            <person name="Xu Z.X."/>
            <person name="Shiratori Y."/>
            <person name="Aono T."/>
            <person name="Amachi S."/>
            <person name="Senoo K."/>
            <person name="Itoh H."/>
        </authorList>
    </citation>
    <scope>NUCLEOTIDE SEQUENCE [LARGE SCALE GENOMIC DNA]</scope>
    <source>
        <strain evidence="2">R267</strain>
    </source>
</reference>
<organism evidence="1 2">
    <name type="scientific">Anaeromyxobacter diazotrophicus</name>
    <dbReference type="NCBI Taxonomy" id="2590199"/>
    <lineage>
        <taxon>Bacteria</taxon>
        <taxon>Pseudomonadati</taxon>
        <taxon>Myxococcota</taxon>
        <taxon>Myxococcia</taxon>
        <taxon>Myxococcales</taxon>
        <taxon>Cystobacterineae</taxon>
        <taxon>Anaeromyxobacteraceae</taxon>
        <taxon>Anaeromyxobacter</taxon>
    </lineage>
</organism>
<dbReference type="Proteomes" id="UP000503640">
    <property type="component" value="Unassembled WGS sequence"/>
</dbReference>
<dbReference type="EMBL" id="BJTG01000004">
    <property type="protein sequence ID" value="GEJ57394.1"/>
    <property type="molecule type" value="Genomic_DNA"/>
</dbReference>
<comment type="caution">
    <text evidence="1">The sequence shown here is derived from an EMBL/GenBank/DDBJ whole genome shotgun (WGS) entry which is preliminary data.</text>
</comment>
<keyword evidence="2" id="KW-1185">Reference proteome</keyword>
<evidence type="ECO:0000313" key="1">
    <source>
        <dbReference type="EMBL" id="GEJ57394.1"/>
    </source>
</evidence>
<evidence type="ECO:0000313" key="2">
    <source>
        <dbReference type="Proteomes" id="UP000503640"/>
    </source>
</evidence>
<proteinExistence type="predicted"/>
<sequence>MVRGGAVMTTPAIPDLTDELELDDLVKELDELLDAWFLGEVQPALDEAARAAAEREAA</sequence>